<keyword evidence="8" id="KW-0812">Transmembrane</keyword>
<feature type="chain" id="PRO_5015544166" evidence="9">
    <location>
        <begin position="25"/>
        <end position="574"/>
    </location>
</feature>
<keyword evidence="3" id="KW-0805">Transcription regulation</keyword>
<evidence type="ECO:0000256" key="8">
    <source>
        <dbReference type="SAM" id="Phobius"/>
    </source>
</evidence>
<keyword evidence="12" id="KW-1185">Reference proteome</keyword>
<protein>
    <submittedName>
        <fullName evidence="11">AraC-like DNA-binding protein</fullName>
    </submittedName>
</protein>
<dbReference type="InterPro" id="IPR011990">
    <property type="entry name" value="TPR-like_helical_dom_sf"/>
</dbReference>
<dbReference type="PROSITE" id="PS50005">
    <property type="entry name" value="TPR"/>
    <property type="match status" value="1"/>
</dbReference>
<keyword evidence="1" id="KW-0677">Repeat</keyword>
<dbReference type="PANTHER" id="PTHR43280">
    <property type="entry name" value="ARAC-FAMILY TRANSCRIPTIONAL REGULATOR"/>
    <property type="match status" value="1"/>
</dbReference>
<dbReference type="GO" id="GO:0043565">
    <property type="term" value="F:sequence-specific DNA binding"/>
    <property type="evidence" value="ECO:0007669"/>
    <property type="project" value="InterPro"/>
</dbReference>
<feature type="coiled-coil region" evidence="7">
    <location>
        <begin position="422"/>
        <end position="449"/>
    </location>
</feature>
<keyword evidence="2 6" id="KW-0802">TPR repeat</keyword>
<dbReference type="InterPro" id="IPR009057">
    <property type="entry name" value="Homeodomain-like_sf"/>
</dbReference>
<feature type="domain" description="HTH araC/xylS-type" evidence="10">
    <location>
        <begin position="459"/>
        <end position="567"/>
    </location>
</feature>
<evidence type="ECO:0000256" key="7">
    <source>
        <dbReference type="SAM" id="Coils"/>
    </source>
</evidence>
<keyword evidence="9" id="KW-0732">Signal</keyword>
<dbReference type="PROSITE" id="PS01124">
    <property type="entry name" value="HTH_ARAC_FAMILY_2"/>
    <property type="match status" value="1"/>
</dbReference>
<dbReference type="SMART" id="SM00028">
    <property type="entry name" value="TPR"/>
    <property type="match status" value="2"/>
</dbReference>
<dbReference type="Pfam" id="PF07719">
    <property type="entry name" value="TPR_2"/>
    <property type="match status" value="1"/>
</dbReference>
<dbReference type="OrthoDB" id="5295174at2"/>
<keyword evidence="7" id="KW-0175">Coiled coil</keyword>
<dbReference type="SUPFAM" id="SSF46689">
    <property type="entry name" value="Homeodomain-like"/>
    <property type="match status" value="1"/>
</dbReference>
<dbReference type="PANTHER" id="PTHR43280:SF2">
    <property type="entry name" value="HTH-TYPE TRANSCRIPTIONAL REGULATOR EXSA"/>
    <property type="match status" value="1"/>
</dbReference>
<dbReference type="InterPro" id="IPR019734">
    <property type="entry name" value="TPR_rpt"/>
</dbReference>
<dbReference type="SMART" id="SM00342">
    <property type="entry name" value="HTH_ARAC"/>
    <property type="match status" value="1"/>
</dbReference>
<keyword evidence="8" id="KW-1133">Transmembrane helix</keyword>
<evidence type="ECO:0000256" key="2">
    <source>
        <dbReference type="ARBA" id="ARBA00022803"/>
    </source>
</evidence>
<dbReference type="AlphaFoldDB" id="A0A2T6BVR3"/>
<dbReference type="InterPro" id="IPR013105">
    <property type="entry name" value="TPR_2"/>
</dbReference>
<accession>A0A2T6BVR3</accession>
<gene>
    <name evidence="11" type="ORF">C8N46_107158</name>
</gene>
<keyword evidence="4 11" id="KW-0238">DNA-binding</keyword>
<evidence type="ECO:0000256" key="4">
    <source>
        <dbReference type="ARBA" id="ARBA00023125"/>
    </source>
</evidence>
<evidence type="ECO:0000256" key="6">
    <source>
        <dbReference type="PROSITE-ProRule" id="PRU00339"/>
    </source>
</evidence>
<dbReference type="Proteomes" id="UP000244090">
    <property type="component" value="Unassembled WGS sequence"/>
</dbReference>
<evidence type="ECO:0000313" key="11">
    <source>
        <dbReference type="EMBL" id="PTX60152.1"/>
    </source>
</evidence>
<keyword evidence="8" id="KW-0472">Membrane</keyword>
<evidence type="ECO:0000259" key="10">
    <source>
        <dbReference type="PROSITE" id="PS01124"/>
    </source>
</evidence>
<comment type="caution">
    <text evidence="11">The sequence shown here is derived from an EMBL/GenBank/DDBJ whole genome shotgun (WGS) entry which is preliminary data.</text>
</comment>
<dbReference type="InterPro" id="IPR018060">
    <property type="entry name" value="HTH_AraC"/>
</dbReference>
<evidence type="ECO:0000256" key="9">
    <source>
        <dbReference type="SAM" id="SignalP"/>
    </source>
</evidence>
<proteinExistence type="predicted"/>
<evidence type="ECO:0000256" key="1">
    <source>
        <dbReference type="ARBA" id="ARBA00022737"/>
    </source>
</evidence>
<organism evidence="11 12">
    <name type="scientific">Kordia periserrulae</name>
    <dbReference type="NCBI Taxonomy" id="701523"/>
    <lineage>
        <taxon>Bacteria</taxon>
        <taxon>Pseudomonadati</taxon>
        <taxon>Bacteroidota</taxon>
        <taxon>Flavobacteriia</taxon>
        <taxon>Flavobacteriales</taxon>
        <taxon>Flavobacteriaceae</taxon>
        <taxon>Kordia</taxon>
    </lineage>
</organism>
<evidence type="ECO:0000256" key="5">
    <source>
        <dbReference type="ARBA" id="ARBA00023163"/>
    </source>
</evidence>
<dbReference type="Gene3D" id="1.10.10.60">
    <property type="entry name" value="Homeodomain-like"/>
    <property type="match status" value="2"/>
</dbReference>
<feature type="signal peptide" evidence="9">
    <location>
        <begin position="1"/>
        <end position="24"/>
    </location>
</feature>
<evidence type="ECO:0000313" key="12">
    <source>
        <dbReference type="Proteomes" id="UP000244090"/>
    </source>
</evidence>
<evidence type="ECO:0000256" key="3">
    <source>
        <dbReference type="ARBA" id="ARBA00023015"/>
    </source>
</evidence>
<feature type="repeat" description="TPR" evidence="6">
    <location>
        <begin position="278"/>
        <end position="311"/>
    </location>
</feature>
<keyword evidence="5" id="KW-0804">Transcription</keyword>
<dbReference type="GO" id="GO:0003700">
    <property type="term" value="F:DNA-binding transcription factor activity"/>
    <property type="evidence" value="ECO:0007669"/>
    <property type="project" value="InterPro"/>
</dbReference>
<sequence>MQNPKTIFSLICTFVFLCSLSLNAQVDSLQGKSYEELITLFEATMHTNATSAEIYAQEAYQKANILKDQKKIGTALYAIAASKYYLGKYEETLQYTDKSLQIAKAIENNKLLFDNYTLEGNAYSNLKEEFKALDQYLLAKKYADLLQEPINIITVSVNIAYLKKLHYDHQEALEILKENLIQVEKIPENHPRKQLYERILLMNIADTYLRINNPIEAARYNDIAMNSCENDELNTACVVILMNDAIIKYQKQEYDKAIEISTEVKNSFLTLKSENMTVTPYFYLGKSFYKKKQYKKAIENLEKAIQLSIDKDVAFTDQKEAHKILYQAYTELGNTEKAKENFNHYSTLDVKNDSINMQLNNTIHKKYDIVPLQDEVALLDSTNQKQRKLTKYLYISLAFLVVFLVGFFIWFKRKQGQNKLRFQKLLVKIDALEQQKKETNSQEEVSKEHTNPVTDENVLQILKGLEAFEEKEWYLRQDCTLSYVAKKLKTNTSYLSNVINTYKEKPFRSYLSELRINAALIKLKNDDKLRSYTIKAIANEFGFKRSETFSRVFKAHTEMYPSDYIKSLENQKNK</sequence>
<dbReference type="Gene3D" id="1.25.40.10">
    <property type="entry name" value="Tetratricopeptide repeat domain"/>
    <property type="match status" value="2"/>
</dbReference>
<reference evidence="11 12" key="1">
    <citation type="submission" date="2018-04" db="EMBL/GenBank/DDBJ databases">
        <title>Genomic Encyclopedia of Archaeal and Bacterial Type Strains, Phase II (KMG-II): from individual species to whole genera.</title>
        <authorList>
            <person name="Goeker M."/>
        </authorList>
    </citation>
    <scope>NUCLEOTIDE SEQUENCE [LARGE SCALE GENOMIC DNA]</scope>
    <source>
        <strain evidence="11 12">DSM 25731</strain>
    </source>
</reference>
<name>A0A2T6BVR3_9FLAO</name>
<dbReference type="Pfam" id="PF12833">
    <property type="entry name" value="HTH_18"/>
    <property type="match status" value="1"/>
</dbReference>
<dbReference type="RefSeq" id="WP_108115759.1">
    <property type="nucleotide sequence ID" value="NZ_QBKT01000007.1"/>
</dbReference>
<feature type="transmembrane region" description="Helical" evidence="8">
    <location>
        <begin position="392"/>
        <end position="411"/>
    </location>
</feature>
<dbReference type="EMBL" id="QBKT01000007">
    <property type="protein sequence ID" value="PTX60152.1"/>
    <property type="molecule type" value="Genomic_DNA"/>
</dbReference>
<dbReference type="SUPFAM" id="SSF48452">
    <property type="entry name" value="TPR-like"/>
    <property type="match status" value="2"/>
</dbReference>